<evidence type="ECO:0000313" key="2">
    <source>
        <dbReference type="Proteomes" id="UP001482620"/>
    </source>
</evidence>
<evidence type="ECO:0000313" key="1">
    <source>
        <dbReference type="EMBL" id="MEQ2223389.1"/>
    </source>
</evidence>
<proteinExistence type="predicted"/>
<reference evidence="1 2" key="1">
    <citation type="submission" date="2021-06" db="EMBL/GenBank/DDBJ databases">
        <authorList>
            <person name="Palmer J.M."/>
        </authorList>
    </citation>
    <scope>NUCLEOTIDE SEQUENCE [LARGE SCALE GENOMIC DNA]</scope>
    <source>
        <strain evidence="2">if_2019</strain>
        <tissue evidence="1">Muscle</tissue>
    </source>
</reference>
<keyword evidence="2" id="KW-1185">Reference proteome</keyword>
<gene>
    <name evidence="1" type="ORF">ILYODFUR_036294</name>
</gene>
<dbReference type="EMBL" id="JAHRIQ010007298">
    <property type="protein sequence ID" value="MEQ2223389.1"/>
    <property type="molecule type" value="Genomic_DNA"/>
</dbReference>
<accession>A0ABV0SS07</accession>
<sequence>MFCSCHVVFSVNQLYSVHLHLVNLSCFTWFTLHKYTPVLSFIAETFLRSCLVVQFMSPVHNAKPVLPTCPCLFLPSPPVSEFFVIKYLFTYHHTACSSAFWGPISQILTILSSASVWYCSGHCMWMQRGGRHWALWWHRASQPCTDVGFAFLFGGSW</sequence>
<protein>
    <submittedName>
        <fullName evidence="1">Uncharacterized protein</fullName>
    </submittedName>
</protein>
<dbReference type="Proteomes" id="UP001482620">
    <property type="component" value="Unassembled WGS sequence"/>
</dbReference>
<organism evidence="1 2">
    <name type="scientific">Ilyodon furcidens</name>
    <name type="common">goldbreast splitfin</name>
    <dbReference type="NCBI Taxonomy" id="33524"/>
    <lineage>
        <taxon>Eukaryota</taxon>
        <taxon>Metazoa</taxon>
        <taxon>Chordata</taxon>
        <taxon>Craniata</taxon>
        <taxon>Vertebrata</taxon>
        <taxon>Euteleostomi</taxon>
        <taxon>Actinopterygii</taxon>
        <taxon>Neopterygii</taxon>
        <taxon>Teleostei</taxon>
        <taxon>Neoteleostei</taxon>
        <taxon>Acanthomorphata</taxon>
        <taxon>Ovalentaria</taxon>
        <taxon>Atherinomorphae</taxon>
        <taxon>Cyprinodontiformes</taxon>
        <taxon>Goodeidae</taxon>
        <taxon>Ilyodon</taxon>
    </lineage>
</organism>
<comment type="caution">
    <text evidence="1">The sequence shown here is derived from an EMBL/GenBank/DDBJ whole genome shotgun (WGS) entry which is preliminary data.</text>
</comment>
<name>A0ABV0SS07_9TELE</name>